<protein>
    <submittedName>
        <fullName evidence="2">PhnB protein</fullName>
    </submittedName>
</protein>
<accession>A0A840TU74</accession>
<evidence type="ECO:0000313" key="3">
    <source>
        <dbReference type="Proteomes" id="UP000557307"/>
    </source>
</evidence>
<organism evidence="2 3">
    <name type="scientific">Rhabdobacter roseus</name>
    <dbReference type="NCBI Taxonomy" id="1655419"/>
    <lineage>
        <taxon>Bacteria</taxon>
        <taxon>Pseudomonadati</taxon>
        <taxon>Bacteroidota</taxon>
        <taxon>Cytophagia</taxon>
        <taxon>Cytophagales</taxon>
        <taxon>Cytophagaceae</taxon>
        <taxon>Rhabdobacter</taxon>
    </lineage>
</organism>
<evidence type="ECO:0000259" key="1">
    <source>
        <dbReference type="Pfam" id="PF00903"/>
    </source>
</evidence>
<dbReference type="SUPFAM" id="SSF54593">
    <property type="entry name" value="Glyoxalase/Bleomycin resistance protein/Dihydroxybiphenyl dioxygenase"/>
    <property type="match status" value="1"/>
</dbReference>
<feature type="domain" description="Glyoxalase/fosfomycin resistance/dioxygenase" evidence="1">
    <location>
        <begin position="13"/>
        <end position="135"/>
    </location>
</feature>
<sequence>MATVQPYLNFPGTTEEAFTFYQSVFGGEFQAMQRFKDTPEGDKLSEEEQEMIMHVALPIGPHTLLMATDALPSMGFTLTPGNNFSLTLITESKEEAERLFSALSAGGQVTMPLADAFWGDYFGMLTDPYGIQWMISYDYNQKA</sequence>
<dbReference type="InterPro" id="IPR004360">
    <property type="entry name" value="Glyas_Fos-R_dOase_dom"/>
</dbReference>
<dbReference type="PANTHER" id="PTHR33990">
    <property type="entry name" value="PROTEIN YJDN-RELATED"/>
    <property type="match status" value="1"/>
</dbReference>
<proteinExistence type="predicted"/>
<dbReference type="InterPro" id="IPR029068">
    <property type="entry name" value="Glyas_Bleomycin-R_OHBP_Dase"/>
</dbReference>
<dbReference type="CDD" id="cd06588">
    <property type="entry name" value="PhnB_like"/>
    <property type="match status" value="1"/>
</dbReference>
<dbReference type="AlphaFoldDB" id="A0A840TU74"/>
<dbReference type="EMBL" id="JACHGF010000019">
    <property type="protein sequence ID" value="MBB5287501.1"/>
    <property type="molecule type" value="Genomic_DNA"/>
</dbReference>
<keyword evidence="3" id="KW-1185">Reference proteome</keyword>
<dbReference type="PANTHER" id="PTHR33990:SF1">
    <property type="entry name" value="PROTEIN YJDN"/>
    <property type="match status" value="1"/>
</dbReference>
<dbReference type="RefSeq" id="WP_184179783.1">
    <property type="nucleotide sequence ID" value="NZ_JACHGF010000019.1"/>
</dbReference>
<gene>
    <name evidence="2" type="ORF">HNQ92_005665</name>
</gene>
<reference evidence="2 3" key="1">
    <citation type="submission" date="2020-08" db="EMBL/GenBank/DDBJ databases">
        <title>Genomic Encyclopedia of Type Strains, Phase IV (KMG-IV): sequencing the most valuable type-strain genomes for metagenomic binning, comparative biology and taxonomic classification.</title>
        <authorList>
            <person name="Goeker M."/>
        </authorList>
    </citation>
    <scope>NUCLEOTIDE SEQUENCE [LARGE SCALE GENOMIC DNA]</scope>
    <source>
        <strain evidence="2 3">DSM 105074</strain>
    </source>
</reference>
<dbReference type="InterPro" id="IPR028973">
    <property type="entry name" value="PhnB-like"/>
</dbReference>
<comment type="caution">
    <text evidence="2">The sequence shown here is derived from an EMBL/GenBank/DDBJ whole genome shotgun (WGS) entry which is preliminary data.</text>
</comment>
<dbReference type="Pfam" id="PF00903">
    <property type="entry name" value="Glyoxalase"/>
    <property type="match status" value="1"/>
</dbReference>
<evidence type="ECO:0000313" key="2">
    <source>
        <dbReference type="EMBL" id="MBB5287501.1"/>
    </source>
</evidence>
<dbReference type="Gene3D" id="3.10.180.10">
    <property type="entry name" value="2,3-Dihydroxybiphenyl 1,2-Dioxygenase, domain 1"/>
    <property type="match status" value="1"/>
</dbReference>
<name>A0A840TU74_9BACT</name>
<dbReference type="Proteomes" id="UP000557307">
    <property type="component" value="Unassembled WGS sequence"/>
</dbReference>